<sequence length="40" mass="4753">MAYVPWQRWRDLYDSNKGFHRGTIFRELDKSFCGKGGVCQ</sequence>
<evidence type="ECO:0000313" key="5">
    <source>
        <dbReference type="Proteomes" id="UP000284902"/>
    </source>
</evidence>
<evidence type="ECO:0000313" key="1">
    <source>
        <dbReference type="EMBL" id="RGK43057.1"/>
    </source>
</evidence>
<dbReference type="InterPro" id="IPR020256">
    <property type="entry name" value="Spore_coat_CotJA"/>
</dbReference>
<reference evidence="4 5" key="1">
    <citation type="submission" date="2018-08" db="EMBL/GenBank/DDBJ databases">
        <title>A genome reference for cultivated species of the human gut microbiota.</title>
        <authorList>
            <person name="Zou Y."/>
            <person name="Xue W."/>
            <person name="Luo G."/>
        </authorList>
    </citation>
    <scope>NUCLEOTIDE SEQUENCE [LARGE SCALE GENOMIC DNA]</scope>
    <source>
        <strain evidence="3 6">AM09-9</strain>
        <strain evidence="2 5">AM25-1LB</strain>
        <strain evidence="1 4">TF11-7</strain>
    </source>
</reference>
<organism evidence="1 4">
    <name type="scientific">[Ruminococcus] lactaris</name>
    <dbReference type="NCBI Taxonomy" id="46228"/>
    <lineage>
        <taxon>Bacteria</taxon>
        <taxon>Bacillati</taxon>
        <taxon>Bacillota</taxon>
        <taxon>Clostridia</taxon>
        <taxon>Lachnospirales</taxon>
        <taxon>Lachnospiraceae</taxon>
        <taxon>Mediterraneibacter</taxon>
    </lineage>
</organism>
<gene>
    <name evidence="3" type="ORF">DW116_01175</name>
    <name evidence="2" type="ORF">DW672_01120</name>
    <name evidence="1" type="ORF">DXD17_00360</name>
</gene>
<dbReference type="Proteomes" id="UP000284902">
    <property type="component" value="Unassembled WGS sequence"/>
</dbReference>
<evidence type="ECO:0000313" key="3">
    <source>
        <dbReference type="EMBL" id="RHJ64133.1"/>
    </source>
</evidence>
<protein>
    <submittedName>
        <fullName evidence="1">Spore coat associated protein CotJA</fullName>
    </submittedName>
</protein>
<evidence type="ECO:0000313" key="4">
    <source>
        <dbReference type="Proteomes" id="UP000260793"/>
    </source>
</evidence>
<dbReference type="Proteomes" id="UP000285832">
    <property type="component" value="Unassembled WGS sequence"/>
</dbReference>
<dbReference type="Proteomes" id="UP000260793">
    <property type="component" value="Unassembled WGS sequence"/>
</dbReference>
<dbReference type="AlphaFoldDB" id="A0A3E4M049"/>
<name>A0A3E4M049_9FIRM</name>
<accession>A0A3E4M049</accession>
<comment type="caution">
    <text evidence="1">The sequence shown here is derived from an EMBL/GenBank/DDBJ whole genome shotgun (WGS) entry which is preliminary data.</text>
</comment>
<dbReference type="EMBL" id="QRHG01000002">
    <property type="protein sequence ID" value="RHF63151.1"/>
    <property type="molecule type" value="Genomic_DNA"/>
</dbReference>
<evidence type="ECO:0000313" key="2">
    <source>
        <dbReference type="EMBL" id="RHF63151.1"/>
    </source>
</evidence>
<evidence type="ECO:0000313" key="6">
    <source>
        <dbReference type="Proteomes" id="UP000285832"/>
    </source>
</evidence>
<dbReference type="EMBL" id="QRMI01000002">
    <property type="protein sequence ID" value="RHJ64133.1"/>
    <property type="molecule type" value="Genomic_DNA"/>
</dbReference>
<dbReference type="EMBL" id="QSQN01000001">
    <property type="protein sequence ID" value="RGK43057.1"/>
    <property type="molecule type" value="Genomic_DNA"/>
</dbReference>
<dbReference type="Pfam" id="PF11007">
    <property type="entry name" value="CotJA"/>
    <property type="match status" value="1"/>
</dbReference>
<proteinExistence type="predicted"/>